<reference evidence="5" key="1">
    <citation type="submission" date="2021-05" db="EMBL/GenBank/DDBJ databases">
        <title>Molecular characterization for Shewanella algae harboring chromosomal blaOXA-55-like strains isolated from clinical and environment sample.</title>
        <authorList>
            <person name="Ohama Y."/>
            <person name="Aoki K."/>
            <person name="Harada S."/>
            <person name="Moriya K."/>
            <person name="Ishii Y."/>
            <person name="Tateda K."/>
        </authorList>
    </citation>
    <scope>NUCLEOTIDE SEQUENCE</scope>
    <source>
        <strain evidence="5">JCM 11563</strain>
    </source>
</reference>
<protein>
    <submittedName>
        <fullName evidence="5">ABC transporter substrate-binding protein</fullName>
    </submittedName>
</protein>
<sequence>MKSKFITRLLIILLGFMSVTHVMARDLADIKEEGVLRHLGVPYANFVSQYEEGNKVNHSGLDIELMQNFAKYLGVEYEFVPAQWNSVFGMLTGRNGLFVDNQVVYGEPEPIVGDVIANGLTILDWRGEMVAFSDDYFPSAVWLVARTDSELAPITPSGFIFDDIKMVKGLLKDRDILAMKQSCLDPDLYDLYATKANVILPNKQLQLNEMVPFLLSIGAEATLLDVADSLIAIDKWPNAIKIIGPISEEQRMAMGFRKDSPELRESFNQYLKMIRADGSYNRLVKKYYPTVFHYYQDYFNQAVARH</sequence>
<evidence type="ECO:0000256" key="2">
    <source>
        <dbReference type="ARBA" id="ARBA00022729"/>
    </source>
</evidence>
<organism evidence="5 6">
    <name type="scientific">Shewanella sairae</name>
    <dbReference type="NCBI Taxonomy" id="190310"/>
    <lineage>
        <taxon>Bacteria</taxon>
        <taxon>Pseudomonadati</taxon>
        <taxon>Pseudomonadota</taxon>
        <taxon>Gammaproteobacteria</taxon>
        <taxon>Alteromonadales</taxon>
        <taxon>Shewanellaceae</taxon>
        <taxon>Shewanella</taxon>
    </lineage>
</organism>
<name>A0ABQ4P0Z1_9GAMM</name>
<keyword evidence="6" id="KW-1185">Reference proteome</keyword>
<dbReference type="Pfam" id="PF00497">
    <property type="entry name" value="SBP_bac_3"/>
    <property type="match status" value="1"/>
</dbReference>
<keyword evidence="2 3" id="KW-0732">Signal</keyword>
<dbReference type="Gene3D" id="3.40.190.10">
    <property type="entry name" value="Periplasmic binding protein-like II"/>
    <property type="match status" value="2"/>
</dbReference>
<evidence type="ECO:0000256" key="3">
    <source>
        <dbReference type="SAM" id="SignalP"/>
    </source>
</evidence>
<dbReference type="PANTHER" id="PTHR35936:SF17">
    <property type="entry name" value="ARGININE-BINDING EXTRACELLULAR PROTEIN ARTP"/>
    <property type="match status" value="1"/>
</dbReference>
<evidence type="ECO:0000313" key="5">
    <source>
        <dbReference type="EMBL" id="GIU41144.1"/>
    </source>
</evidence>
<dbReference type="SUPFAM" id="SSF53850">
    <property type="entry name" value="Periplasmic binding protein-like II"/>
    <property type="match status" value="1"/>
</dbReference>
<evidence type="ECO:0000259" key="4">
    <source>
        <dbReference type="SMART" id="SM00062"/>
    </source>
</evidence>
<dbReference type="Proteomes" id="UP000887104">
    <property type="component" value="Unassembled WGS sequence"/>
</dbReference>
<accession>A0ABQ4P0Z1</accession>
<feature type="signal peptide" evidence="3">
    <location>
        <begin position="1"/>
        <end position="24"/>
    </location>
</feature>
<comment type="similarity">
    <text evidence="1">Belongs to the bacterial solute-binding protein 3 family.</text>
</comment>
<proteinExistence type="inferred from homology"/>
<feature type="chain" id="PRO_5045206202" evidence="3">
    <location>
        <begin position="25"/>
        <end position="306"/>
    </location>
</feature>
<gene>
    <name evidence="5" type="ORF">TUM4438_04220</name>
</gene>
<dbReference type="EMBL" id="BPEY01000005">
    <property type="protein sequence ID" value="GIU41144.1"/>
    <property type="molecule type" value="Genomic_DNA"/>
</dbReference>
<comment type="caution">
    <text evidence="5">The sequence shown here is derived from an EMBL/GenBank/DDBJ whole genome shotgun (WGS) entry which is preliminary data.</text>
</comment>
<dbReference type="InterPro" id="IPR001638">
    <property type="entry name" value="Solute-binding_3/MltF_N"/>
</dbReference>
<dbReference type="SMART" id="SM00062">
    <property type="entry name" value="PBPb"/>
    <property type="match status" value="1"/>
</dbReference>
<dbReference type="RefSeq" id="WP_246616074.1">
    <property type="nucleotide sequence ID" value="NZ_BPEY01000005.1"/>
</dbReference>
<feature type="domain" description="Solute-binding protein family 3/N-terminal" evidence="4">
    <location>
        <begin position="38"/>
        <end position="291"/>
    </location>
</feature>
<dbReference type="PANTHER" id="PTHR35936">
    <property type="entry name" value="MEMBRANE-BOUND LYTIC MUREIN TRANSGLYCOSYLASE F"/>
    <property type="match status" value="1"/>
</dbReference>
<evidence type="ECO:0000256" key="1">
    <source>
        <dbReference type="ARBA" id="ARBA00010333"/>
    </source>
</evidence>
<evidence type="ECO:0000313" key="6">
    <source>
        <dbReference type="Proteomes" id="UP000887104"/>
    </source>
</evidence>